<feature type="chain" id="PRO_5045520951" description="serine-type D-Ala-D-Ala carboxypeptidase" evidence="14">
    <location>
        <begin position="24"/>
        <end position="419"/>
    </location>
</feature>
<comment type="pathway">
    <text evidence="2">Cell wall biogenesis; peptidoglycan biosynthesis.</text>
</comment>
<feature type="signal peptide" evidence="14">
    <location>
        <begin position="1"/>
        <end position="23"/>
    </location>
</feature>
<evidence type="ECO:0000256" key="10">
    <source>
        <dbReference type="ARBA" id="ARBA00022984"/>
    </source>
</evidence>
<comment type="caution">
    <text evidence="16">The sequence shown here is derived from an EMBL/GenBank/DDBJ whole genome shotgun (WGS) entry which is preliminary data.</text>
</comment>
<dbReference type="InterPro" id="IPR015956">
    <property type="entry name" value="Peniciliin-bd_prot_C_sf"/>
</dbReference>
<evidence type="ECO:0000256" key="7">
    <source>
        <dbReference type="ARBA" id="ARBA00022729"/>
    </source>
</evidence>
<keyword evidence="8 16" id="KW-0378">Hydrolase</keyword>
<dbReference type="PRINTS" id="PR00725">
    <property type="entry name" value="DADACBPTASE1"/>
</dbReference>
<dbReference type="EC" id="3.4.16.4" evidence="4"/>
<dbReference type="PANTHER" id="PTHR21581:SF33">
    <property type="entry name" value="D-ALANYL-D-ALANINE CARBOXYPEPTIDASE DACB"/>
    <property type="match status" value="1"/>
</dbReference>
<evidence type="ECO:0000256" key="12">
    <source>
        <dbReference type="ARBA" id="ARBA00034000"/>
    </source>
</evidence>
<evidence type="ECO:0000256" key="13">
    <source>
        <dbReference type="RuleBase" id="RU004016"/>
    </source>
</evidence>
<dbReference type="PANTHER" id="PTHR21581">
    <property type="entry name" value="D-ALANYL-D-ALANINE CARBOXYPEPTIDASE"/>
    <property type="match status" value="1"/>
</dbReference>
<dbReference type="Pfam" id="PF00768">
    <property type="entry name" value="Peptidase_S11"/>
    <property type="match status" value="1"/>
</dbReference>
<dbReference type="GO" id="GO:0009002">
    <property type="term" value="F:serine-type D-Ala-D-Ala carboxypeptidase activity"/>
    <property type="evidence" value="ECO:0007669"/>
    <property type="project" value="UniProtKB-EC"/>
</dbReference>
<keyword evidence="17" id="KW-1185">Reference proteome</keyword>
<dbReference type="Gene3D" id="2.60.410.10">
    <property type="entry name" value="D-Ala-D-Ala carboxypeptidase, C-terminal domain"/>
    <property type="match status" value="1"/>
</dbReference>
<keyword evidence="6" id="KW-0645">Protease</keyword>
<dbReference type="SMART" id="SM00936">
    <property type="entry name" value="PBP5_C"/>
    <property type="match status" value="1"/>
</dbReference>
<feature type="domain" description="Peptidase S11 D-Ala-D-Ala carboxypeptidase A C-terminal" evidence="15">
    <location>
        <begin position="287"/>
        <end position="379"/>
    </location>
</feature>
<keyword evidence="11" id="KW-0961">Cell wall biogenesis/degradation</keyword>
<dbReference type="InterPro" id="IPR018044">
    <property type="entry name" value="Peptidase_S11"/>
</dbReference>
<evidence type="ECO:0000256" key="3">
    <source>
        <dbReference type="ARBA" id="ARBA00007164"/>
    </source>
</evidence>
<protein>
    <recommendedName>
        <fullName evidence="4">serine-type D-Ala-D-Ala carboxypeptidase</fullName>
        <ecNumber evidence="4">3.4.16.4</ecNumber>
    </recommendedName>
</protein>
<dbReference type="SUPFAM" id="SSF56601">
    <property type="entry name" value="beta-lactamase/transpeptidase-like"/>
    <property type="match status" value="1"/>
</dbReference>
<reference evidence="16 17" key="1">
    <citation type="submission" date="2021-03" db="EMBL/GenBank/DDBJ databases">
        <title>Genomic Encyclopedia of Type Strains, Phase IV (KMG-IV): sequencing the most valuable type-strain genomes for metagenomic binning, comparative biology and taxonomic classification.</title>
        <authorList>
            <person name="Goeker M."/>
        </authorList>
    </citation>
    <scope>NUCLEOTIDE SEQUENCE [LARGE SCALE GENOMIC DNA]</scope>
    <source>
        <strain evidence="16 17">DSM 27138</strain>
    </source>
</reference>
<keyword evidence="7 14" id="KW-0732">Signal</keyword>
<accession>A0ABS4JPW8</accession>
<sequence length="419" mass="45383">MHRILSFFITLLMLVAAGEPAAAAVRAAAVRPVPLIEHYREQVESPPQIWAHGAVLMDAATGDVLWEHNAHKRLHPASTTKVLTGLIALERGDLNAKVKISRRAATTPGSSMYLREGEVHSLHDLVYGLLLRSGNDAAVAIAEAIAGSVEDFAVLMNERAQRLGAKNSHFVNPHGLTHPDHLSTAYDLAVITRAALQNPLFAEIVATPVKELTYEELGRTVVLYNTNRLLTWLEGADGVKTGTTGAAGACLVSSVTRDEQKLIAVVLNASNRWRESAALLEWGFRNFRLARLGRAGEVLVHLPVRGGKRRAVPVAFERDLAVVLPRTAAEAPPMEVDLAIPLRAPVRAGQQLGRVRVETPGSSASERQVELVAAREVPAATWLDHVYELLVSLVGVGDILELNLITGYRERVDRSDAPG</sequence>
<evidence type="ECO:0000313" key="16">
    <source>
        <dbReference type="EMBL" id="MBP2017591.1"/>
    </source>
</evidence>
<evidence type="ECO:0000256" key="8">
    <source>
        <dbReference type="ARBA" id="ARBA00022801"/>
    </source>
</evidence>
<organism evidence="16 17">
    <name type="scientific">Symbiobacterium terraclitae</name>
    <dbReference type="NCBI Taxonomy" id="557451"/>
    <lineage>
        <taxon>Bacteria</taxon>
        <taxon>Bacillati</taxon>
        <taxon>Bacillota</taxon>
        <taxon>Clostridia</taxon>
        <taxon>Eubacteriales</taxon>
        <taxon>Symbiobacteriaceae</taxon>
        <taxon>Symbiobacterium</taxon>
    </lineage>
</organism>
<comment type="function">
    <text evidence="1">Removes C-terminal D-alanyl residues from sugar-peptide cell wall precursors.</text>
</comment>
<dbReference type="EMBL" id="JAGGLG010000006">
    <property type="protein sequence ID" value="MBP2017591.1"/>
    <property type="molecule type" value="Genomic_DNA"/>
</dbReference>
<name>A0ABS4JPW8_9FIRM</name>
<comment type="similarity">
    <text evidence="3 13">Belongs to the peptidase S11 family.</text>
</comment>
<keyword evidence="9" id="KW-0133">Cell shape</keyword>
<dbReference type="InterPro" id="IPR012338">
    <property type="entry name" value="Beta-lactam/transpept-like"/>
</dbReference>
<dbReference type="Pfam" id="PF07943">
    <property type="entry name" value="PBP5_C"/>
    <property type="match status" value="1"/>
</dbReference>
<evidence type="ECO:0000256" key="5">
    <source>
        <dbReference type="ARBA" id="ARBA00022645"/>
    </source>
</evidence>
<evidence type="ECO:0000256" key="1">
    <source>
        <dbReference type="ARBA" id="ARBA00003217"/>
    </source>
</evidence>
<dbReference type="Gene3D" id="3.40.710.10">
    <property type="entry name" value="DD-peptidase/beta-lactamase superfamily"/>
    <property type="match status" value="1"/>
</dbReference>
<gene>
    <name evidence="16" type="ORF">J2Z79_000976</name>
</gene>
<dbReference type="Proteomes" id="UP001519289">
    <property type="component" value="Unassembled WGS sequence"/>
</dbReference>
<evidence type="ECO:0000256" key="14">
    <source>
        <dbReference type="SAM" id="SignalP"/>
    </source>
</evidence>
<evidence type="ECO:0000313" key="17">
    <source>
        <dbReference type="Proteomes" id="UP001519289"/>
    </source>
</evidence>
<comment type="catalytic activity">
    <reaction evidence="12">
        <text>Preferential cleavage: (Ac)2-L-Lys-D-Ala-|-D-Ala. Also transpeptidation of peptidyl-alanyl moieties that are N-acyl substituents of D-alanine.</text>
        <dbReference type="EC" id="3.4.16.4"/>
    </reaction>
</comment>
<evidence type="ECO:0000256" key="2">
    <source>
        <dbReference type="ARBA" id="ARBA00004752"/>
    </source>
</evidence>
<dbReference type="SUPFAM" id="SSF69189">
    <property type="entry name" value="Penicillin-binding protein associated domain"/>
    <property type="match status" value="1"/>
</dbReference>
<dbReference type="InterPro" id="IPR037167">
    <property type="entry name" value="Peptidase_S11_C_sf"/>
</dbReference>
<evidence type="ECO:0000256" key="4">
    <source>
        <dbReference type="ARBA" id="ARBA00012448"/>
    </source>
</evidence>
<dbReference type="RefSeq" id="WP_209465736.1">
    <property type="nucleotide sequence ID" value="NZ_JAGGLG010000006.1"/>
</dbReference>
<evidence type="ECO:0000256" key="9">
    <source>
        <dbReference type="ARBA" id="ARBA00022960"/>
    </source>
</evidence>
<keyword evidence="10" id="KW-0573">Peptidoglycan synthesis</keyword>
<keyword evidence="5 16" id="KW-0121">Carboxypeptidase</keyword>
<dbReference type="InterPro" id="IPR012907">
    <property type="entry name" value="Peptidase_S11_C"/>
</dbReference>
<evidence type="ECO:0000259" key="15">
    <source>
        <dbReference type="SMART" id="SM00936"/>
    </source>
</evidence>
<evidence type="ECO:0000256" key="6">
    <source>
        <dbReference type="ARBA" id="ARBA00022670"/>
    </source>
</evidence>
<proteinExistence type="inferred from homology"/>
<dbReference type="InterPro" id="IPR001967">
    <property type="entry name" value="Peptidase_S11_N"/>
</dbReference>
<evidence type="ECO:0000256" key="11">
    <source>
        <dbReference type="ARBA" id="ARBA00023316"/>
    </source>
</evidence>